<feature type="coiled-coil region" evidence="3">
    <location>
        <begin position="31"/>
        <end position="112"/>
    </location>
</feature>
<evidence type="ECO:0000313" key="5">
    <source>
        <dbReference type="EMBL" id="KAE8692472.1"/>
    </source>
</evidence>
<evidence type="ECO:0000313" key="6">
    <source>
        <dbReference type="Proteomes" id="UP000436088"/>
    </source>
</evidence>
<dbReference type="AlphaFoldDB" id="A0A6A2ZMT6"/>
<organism evidence="5 6">
    <name type="scientific">Hibiscus syriacus</name>
    <name type="common">Rose of Sharon</name>
    <dbReference type="NCBI Taxonomy" id="106335"/>
    <lineage>
        <taxon>Eukaryota</taxon>
        <taxon>Viridiplantae</taxon>
        <taxon>Streptophyta</taxon>
        <taxon>Embryophyta</taxon>
        <taxon>Tracheophyta</taxon>
        <taxon>Spermatophyta</taxon>
        <taxon>Magnoliopsida</taxon>
        <taxon>eudicotyledons</taxon>
        <taxon>Gunneridae</taxon>
        <taxon>Pentapetalae</taxon>
        <taxon>rosids</taxon>
        <taxon>malvids</taxon>
        <taxon>Malvales</taxon>
        <taxon>Malvaceae</taxon>
        <taxon>Malvoideae</taxon>
        <taxon>Hibiscus</taxon>
    </lineage>
</organism>
<comment type="caution">
    <text evidence="5">The sequence shown here is derived from an EMBL/GenBank/DDBJ whole genome shotgun (WGS) entry which is preliminary data.</text>
</comment>
<gene>
    <name evidence="5" type="ORF">F3Y22_tig00110833pilonHSYRG00135</name>
</gene>
<keyword evidence="6" id="KW-1185">Reference proteome</keyword>
<sequence>MDKETELLSISTKNEELNSKIGQQLELAMEFKKLEADLAESKANLTAKEIKLQSVCRARDLKKLDNLTKAAEKRSERAALLTEQLESSRAAIKEMEAELRRIKVQSEQWRKVAEAATAILSTGNSRKQMDQIISFDTNRNPMPGSLNSEDIDDDSPKKKNGNMLKKIGVLWKKGQK</sequence>
<reference evidence="5" key="1">
    <citation type="submission" date="2019-09" db="EMBL/GenBank/DDBJ databases">
        <title>Draft genome information of white flower Hibiscus syriacus.</title>
        <authorList>
            <person name="Kim Y.-M."/>
        </authorList>
    </citation>
    <scope>NUCLEOTIDE SEQUENCE [LARGE SCALE GENOMIC DNA]</scope>
    <source>
        <strain evidence="5">YM2019G1</strain>
    </source>
</reference>
<dbReference type="Proteomes" id="UP000436088">
    <property type="component" value="Unassembled WGS sequence"/>
</dbReference>
<evidence type="ECO:0000256" key="3">
    <source>
        <dbReference type="SAM" id="Coils"/>
    </source>
</evidence>
<protein>
    <submittedName>
        <fullName evidence="5">Uncharacterized protein</fullName>
    </submittedName>
</protein>
<feature type="region of interest" description="Disordered" evidence="4">
    <location>
        <begin position="135"/>
        <end position="165"/>
    </location>
</feature>
<evidence type="ECO:0000256" key="1">
    <source>
        <dbReference type="ARBA" id="ARBA00009778"/>
    </source>
</evidence>
<dbReference type="EMBL" id="VEPZ02001133">
    <property type="protein sequence ID" value="KAE8692472.1"/>
    <property type="molecule type" value="Genomic_DNA"/>
</dbReference>
<dbReference type="PANTHER" id="PTHR34224:SF4">
    <property type="entry name" value="INTERACTOR OF CONSTITUTIVE ACTIVE ROPS 2, CHLOROPLASTIC"/>
    <property type="match status" value="1"/>
</dbReference>
<name>A0A6A2ZMT6_HIBSY</name>
<feature type="compositionally biased region" description="Polar residues" evidence="4">
    <location>
        <begin position="135"/>
        <end position="148"/>
    </location>
</feature>
<evidence type="ECO:0000256" key="2">
    <source>
        <dbReference type="ARBA" id="ARBA00023054"/>
    </source>
</evidence>
<comment type="similarity">
    <text evidence="1">Belongs to the ICR family.</text>
</comment>
<accession>A0A6A2ZMT6</accession>
<proteinExistence type="inferred from homology"/>
<keyword evidence="2 3" id="KW-0175">Coiled coil</keyword>
<dbReference type="InterPro" id="IPR029688">
    <property type="entry name" value="ICR"/>
</dbReference>
<evidence type="ECO:0000256" key="4">
    <source>
        <dbReference type="SAM" id="MobiDB-lite"/>
    </source>
</evidence>
<dbReference type="PANTHER" id="PTHR34224">
    <property type="entry name" value="INTERACTOR OF CONSTITUTIVE ACTIVE ROPS 2, CHLOROPLASTIC-RELATED"/>
    <property type="match status" value="1"/>
</dbReference>